<reference evidence="2 3" key="1">
    <citation type="submission" date="2018-11" db="EMBL/GenBank/DDBJ databases">
        <title>Genome sequencing of Lautropia sp. KCOM 2505 (= ChDC F240).</title>
        <authorList>
            <person name="Kook J.-K."/>
            <person name="Park S.-N."/>
            <person name="Lim Y.K."/>
        </authorList>
    </citation>
    <scope>NUCLEOTIDE SEQUENCE [LARGE SCALE GENOMIC DNA]</scope>
    <source>
        <strain evidence="2 3">KCOM 2505</strain>
    </source>
</reference>
<evidence type="ECO:0000313" key="2">
    <source>
        <dbReference type="EMBL" id="RRN44105.1"/>
    </source>
</evidence>
<accession>A0A426FN55</accession>
<dbReference type="Proteomes" id="UP000270261">
    <property type="component" value="Unassembled WGS sequence"/>
</dbReference>
<gene>
    <name evidence="2" type="ORF">EHV23_12065</name>
</gene>
<dbReference type="RefSeq" id="WP_125096299.1">
    <property type="nucleotide sequence ID" value="NZ_RRUE01000002.1"/>
</dbReference>
<comment type="caution">
    <text evidence="2">The sequence shown here is derived from an EMBL/GenBank/DDBJ whole genome shotgun (WGS) entry which is preliminary data.</text>
</comment>
<evidence type="ECO:0008006" key="4">
    <source>
        <dbReference type="Google" id="ProtNLM"/>
    </source>
</evidence>
<name>A0A426FN55_9BURK</name>
<feature type="region of interest" description="Disordered" evidence="1">
    <location>
        <begin position="80"/>
        <end position="115"/>
    </location>
</feature>
<dbReference type="EMBL" id="RRUE01000002">
    <property type="protein sequence ID" value="RRN44105.1"/>
    <property type="molecule type" value="Genomic_DNA"/>
</dbReference>
<dbReference type="AlphaFoldDB" id="A0A426FN55"/>
<organism evidence="2 3">
    <name type="scientific">Lautropia dentalis</name>
    <dbReference type="NCBI Taxonomy" id="2490857"/>
    <lineage>
        <taxon>Bacteria</taxon>
        <taxon>Pseudomonadati</taxon>
        <taxon>Pseudomonadota</taxon>
        <taxon>Betaproteobacteria</taxon>
        <taxon>Burkholderiales</taxon>
        <taxon>Burkholderiaceae</taxon>
        <taxon>Lautropia</taxon>
    </lineage>
</organism>
<dbReference type="OrthoDB" id="8587166at2"/>
<evidence type="ECO:0000256" key="1">
    <source>
        <dbReference type="SAM" id="MobiDB-lite"/>
    </source>
</evidence>
<proteinExistence type="predicted"/>
<sequence length="307" mass="33902">MSKHENALRTALLRLNGQNPLPVSAFTPAQRRALERFGQQTGAVQFLARGSGGSYRISNPTVFALHLRTLSPEAFVSPCQASQDAEPASHDAGPASHGADLPSRAHNIGHRRDSKAGRHAHDAGYVLLKATGPLDWHAPTRDLHLPLAAHTRDFGAACLRITPDDDWHTGAPLWLIENQALFDRTDWLPPGPAVTLLYYNGQLSDLLVRWLAARPRGSRLIHFPDYDGIGLANFARLHAQLGDACHFWLMPGWADSLQRYGSHALWLRTLDPFLRVRPDLPSHLAPLLTQMELNGLALEQEAVWLTA</sequence>
<keyword evidence="3" id="KW-1185">Reference proteome</keyword>
<protein>
    <recommendedName>
        <fullName evidence="4">Wadjet protein JetD C-terminal domain-containing protein</fullName>
    </recommendedName>
</protein>
<evidence type="ECO:0000313" key="3">
    <source>
        <dbReference type="Proteomes" id="UP000270261"/>
    </source>
</evidence>